<dbReference type="InterPro" id="IPR038578">
    <property type="entry name" value="GT29-like_sf"/>
</dbReference>
<accession>A0A6P5ATZ1</accession>
<evidence type="ECO:0000256" key="6">
    <source>
        <dbReference type="ARBA" id="ARBA00022968"/>
    </source>
</evidence>
<evidence type="ECO:0000313" key="12">
    <source>
        <dbReference type="Proteomes" id="UP000515135"/>
    </source>
</evidence>
<evidence type="ECO:0000256" key="5">
    <source>
        <dbReference type="ARBA" id="ARBA00022692"/>
    </source>
</evidence>
<name>A0A6P5ATZ1_BRABE</name>
<keyword evidence="7" id="KW-1133">Transmembrane helix</keyword>
<dbReference type="RefSeq" id="XP_019646541.1">
    <property type="nucleotide sequence ID" value="XM_019790982.1"/>
</dbReference>
<protein>
    <submittedName>
        <fullName evidence="13 14">Alpha-N-acetylneuraminide alpha-2,8-sialyltransferase-like isoform X1</fullName>
    </submittedName>
</protein>
<evidence type="ECO:0000256" key="7">
    <source>
        <dbReference type="ARBA" id="ARBA00022989"/>
    </source>
</evidence>
<gene>
    <name evidence="13 14 15" type="primary">LOC109487041</name>
</gene>
<keyword evidence="9" id="KW-0472">Membrane</keyword>
<dbReference type="PANTHER" id="PTHR11987:SF53">
    <property type="entry name" value="ALPHA-2,8-SIALYLTRANSFERASE 8F-LIKE"/>
    <property type="match status" value="1"/>
</dbReference>
<dbReference type="PANTHER" id="PTHR11987">
    <property type="entry name" value="ALPHA-2,8-SIALYLTRANSFERASE"/>
    <property type="match status" value="1"/>
</dbReference>
<evidence type="ECO:0000256" key="11">
    <source>
        <dbReference type="SAM" id="MobiDB-lite"/>
    </source>
</evidence>
<keyword evidence="5" id="KW-0812">Transmembrane</keyword>
<dbReference type="RefSeq" id="XP_019646544.1">
    <property type="nucleotide sequence ID" value="XM_019790985.1"/>
</dbReference>
<evidence type="ECO:0000256" key="3">
    <source>
        <dbReference type="ARBA" id="ARBA00022676"/>
    </source>
</evidence>
<comment type="subcellular location">
    <subcellularLocation>
        <location evidence="1">Golgi apparatus membrane</location>
        <topology evidence="1">Single-pass type II membrane protein</topology>
    </subcellularLocation>
</comment>
<dbReference type="Gene3D" id="3.90.1480.20">
    <property type="entry name" value="Glycosyl transferase family 29"/>
    <property type="match status" value="1"/>
</dbReference>
<dbReference type="CDD" id="cd23963">
    <property type="entry name" value="GT29_ST8SIA"/>
    <property type="match status" value="1"/>
</dbReference>
<dbReference type="Pfam" id="PF00777">
    <property type="entry name" value="Glyco_transf_29"/>
    <property type="match status" value="1"/>
</dbReference>
<dbReference type="InterPro" id="IPR001675">
    <property type="entry name" value="Glyco_trans_29"/>
</dbReference>
<keyword evidence="3" id="KW-0328">Glycosyltransferase</keyword>
<evidence type="ECO:0000256" key="9">
    <source>
        <dbReference type="ARBA" id="ARBA00023136"/>
    </source>
</evidence>
<keyword evidence="8" id="KW-0333">Golgi apparatus</keyword>
<reference evidence="13 14" key="1">
    <citation type="submission" date="2025-04" db="UniProtKB">
        <authorList>
            <consortium name="RefSeq"/>
        </authorList>
    </citation>
    <scope>IDENTIFICATION</scope>
    <source>
        <tissue evidence="13 14">Gonad</tissue>
    </source>
</reference>
<evidence type="ECO:0000256" key="1">
    <source>
        <dbReference type="ARBA" id="ARBA00004323"/>
    </source>
</evidence>
<dbReference type="Proteomes" id="UP000515135">
    <property type="component" value="Unplaced"/>
</dbReference>
<dbReference type="InterPro" id="IPR050943">
    <property type="entry name" value="Glycosyltr_29_Sialyltrsf"/>
</dbReference>
<dbReference type="OrthoDB" id="10264956at2759"/>
<comment type="similarity">
    <text evidence="2">Belongs to the glycosyltransferase 29 family.</text>
</comment>
<sequence length="426" mass="47737">MTRRRRDCALLLFSLAGLFLLYYTSEHVIPGYKTLENRVYLSTPRSEALTASSVEEPITEDRETSSPIELDEAEHAYDHNEGLGSVIGPSGGLTNSPGKAKATETSRFQKFMAQYIPEESVAKEKFLADQAAVQSVPTEAPGWVYNKTAADMFRKRVVGDSRFANGDFLVTQEMVEKYGLTTDGAKPVKIDVPTEVLKGFPTESPFKNKHFSTCSVVGNGGILKGSGCGKKIDASEFVFRFNMAPMGDTYMEDIGNKTNLITMNPSMIKYRYETDTRREIDVKALLHDLSAYGDSYLWIWAFLSQRHARSAVNVQRALLGTGVPNQVIFPYPLVTGSITTFWTKNGVEARRSSTGLLLVSLATQMCEEVRLYGFWPFHADRNNRRLTEHYYDNALPKEAHSIPDEFRQLQLLHNTGVVRLTTHPCQ</sequence>
<keyword evidence="10" id="KW-0325">Glycoprotein</keyword>
<dbReference type="GeneID" id="109487041"/>
<evidence type="ECO:0000256" key="4">
    <source>
        <dbReference type="ARBA" id="ARBA00022679"/>
    </source>
</evidence>
<keyword evidence="6" id="KW-0735">Signal-anchor</keyword>
<evidence type="ECO:0000313" key="15">
    <source>
        <dbReference type="RefSeq" id="XP_019646544.1"/>
    </source>
</evidence>
<dbReference type="KEGG" id="bbel:109487041"/>
<dbReference type="GO" id="GO:0003828">
    <property type="term" value="F:alpha-N-acetylneuraminate alpha-2,8-sialyltransferase activity"/>
    <property type="evidence" value="ECO:0007669"/>
    <property type="project" value="TreeGrafter"/>
</dbReference>
<evidence type="ECO:0000313" key="14">
    <source>
        <dbReference type="RefSeq" id="XP_019646542.1"/>
    </source>
</evidence>
<dbReference type="AlphaFoldDB" id="A0A6P5ATZ1"/>
<dbReference type="GO" id="GO:0006491">
    <property type="term" value="P:N-glycan processing"/>
    <property type="evidence" value="ECO:0007669"/>
    <property type="project" value="TreeGrafter"/>
</dbReference>
<keyword evidence="4" id="KW-0808">Transferase</keyword>
<evidence type="ECO:0000256" key="10">
    <source>
        <dbReference type="ARBA" id="ARBA00023180"/>
    </source>
</evidence>
<evidence type="ECO:0000313" key="13">
    <source>
        <dbReference type="RefSeq" id="XP_019646541.1"/>
    </source>
</evidence>
<keyword evidence="12" id="KW-1185">Reference proteome</keyword>
<proteinExistence type="inferred from homology"/>
<dbReference type="RefSeq" id="XP_019646542.1">
    <property type="nucleotide sequence ID" value="XM_019790983.1"/>
</dbReference>
<dbReference type="GO" id="GO:0000139">
    <property type="term" value="C:Golgi membrane"/>
    <property type="evidence" value="ECO:0007669"/>
    <property type="project" value="UniProtKB-SubCell"/>
</dbReference>
<evidence type="ECO:0000256" key="8">
    <source>
        <dbReference type="ARBA" id="ARBA00023034"/>
    </source>
</evidence>
<dbReference type="GO" id="GO:0009311">
    <property type="term" value="P:oligosaccharide metabolic process"/>
    <property type="evidence" value="ECO:0007669"/>
    <property type="project" value="TreeGrafter"/>
</dbReference>
<evidence type="ECO:0000256" key="2">
    <source>
        <dbReference type="ARBA" id="ARBA00006003"/>
    </source>
</evidence>
<feature type="region of interest" description="Disordered" evidence="11">
    <location>
        <begin position="80"/>
        <end position="100"/>
    </location>
</feature>
<organism evidence="12 14">
    <name type="scientific">Branchiostoma belcheri</name>
    <name type="common">Amphioxus</name>
    <dbReference type="NCBI Taxonomy" id="7741"/>
    <lineage>
        <taxon>Eukaryota</taxon>
        <taxon>Metazoa</taxon>
        <taxon>Chordata</taxon>
        <taxon>Cephalochordata</taxon>
        <taxon>Leptocardii</taxon>
        <taxon>Amphioxiformes</taxon>
        <taxon>Branchiostomatidae</taxon>
        <taxon>Branchiostoma</taxon>
    </lineage>
</organism>